<accession>A0A2W5MYD9</accession>
<organism evidence="1 2">
    <name type="scientific">Micavibrio aeruginosavorus</name>
    <dbReference type="NCBI Taxonomy" id="349221"/>
    <lineage>
        <taxon>Bacteria</taxon>
        <taxon>Pseudomonadati</taxon>
        <taxon>Bdellovibrionota</taxon>
        <taxon>Bdellovibrionia</taxon>
        <taxon>Bdellovibrionales</taxon>
        <taxon>Pseudobdellovibrionaceae</taxon>
        <taxon>Micavibrio</taxon>
    </lineage>
</organism>
<comment type="caution">
    <text evidence="1">The sequence shown here is derived from an EMBL/GenBank/DDBJ whole genome shotgun (WGS) entry which is preliminary data.</text>
</comment>
<gene>
    <name evidence="1" type="ORF">DI551_05405</name>
</gene>
<dbReference type="Proteomes" id="UP000249417">
    <property type="component" value="Unassembled WGS sequence"/>
</dbReference>
<name>A0A2W5MYD9_9BACT</name>
<evidence type="ECO:0000313" key="2">
    <source>
        <dbReference type="Proteomes" id="UP000249417"/>
    </source>
</evidence>
<protein>
    <submittedName>
        <fullName evidence="1">Uncharacterized protein</fullName>
    </submittedName>
</protein>
<reference evidence="1 2" key="1">
    <citation type="submission" date="2017-08" db="EMBL/GenBank/DDBJ databases">
        <title>Infants hospitalized years apart are colonized by the same room-sourced microbial strains.</title>
        <authorList>
            <person name="Brooks B."/>
            <person name="Olm M.R."/>
            <person name="Firek B.A."/>
            <person name="Baker R."/>
            <person name="Thomas B.C."/>
            <person name="Morowitz M.J."/>
            <person name="Banfield J.F."/>
        </authorList>
    </citation>
    <scope>NUCLEOTIDE SEQUENCE [LARGE SCALE GENOMIC DNA]</scope>
    <source>
        <strain evidence="1">S2_005_002_R2_29</strain>
    </source>
</reference>
<dbReference type="EMBL" id="QFQB01000029">
    <property type="protein sequence ID" value="PZQ46262.1"/>
    <property type="molecule type" value="Genomic_DNA"/>
</dbReference>
<dbReference type="AlphaFoldDB" id="A0A2W5MYD9"/>
<sequence>MHLDLTLTAHGIRKDSVRGAALGKGGELIVTWKQAGAKDTRDIHIHFPDAQQAAAAKKSLSAKPA</sequence>
<proteinExistence type="predicted"/>
<evidence type="ECO:0000313" key="1">
    <source>
        <dbReference type="EMBL" id="PZQ46262.1"/>
    </source>
</evidence>